<keyword evidence="1" id="KW-1185">Reference proteome</keyword>
<dbReference type="AlphaFoldDB" id="A0A183F6C8"/>
<proteinExistence type="predicted"/>
<dbReference type="InterPro" id="IPR029058">
    <property type="entry name" value="AB_hydrolase_fold"/>
</dbReference>
<dbReference type="Proteomes" id="UP000050761">
    <property type="component" value="Unassembled WGS sequence"/>
</dbReference>
<name>A0A183F6C8_HELPZ</name>
<protein>
    <submittedName>
        <fullName evidence="2">DUF3480 domain-containing protein</fullName>
    </submittedName>
</protein>
<reference evidence="2" key="1">
    <citation type="submission" date="2019-09" db="UniProtKB">
        <authorList>
            <consortium name="WormBaseParasite"/>
        </authorList>
    </citation>
    <scope>IDENTIFICATION</scope>
</reference>
<dbReference type="WBParaSite" id="HPBE_0000172001-mRNA-1">
    <property type="protein sequence ID" value="HPBE_0000172001-mRNA-1"/>
    <property type="gene ID" value="HPBE_0000172001"/>
</dbReference>
<accession>A0A183F6C8</accession>
<evidence type="ECO:0000313" key="1">
    <source>
        <dbReference type="Proteomes" id="UP000050761"/>
    </source>
</evidence>
<dbReference type="Gene3D" id="3.40.50.1820">
    <property type="entry name" value="alpha/beta hydrolase"/>
    <property type="match status" value="1"/>
</dbReference>
<dbReference type="PANTHER" id="PTHR45908:SF15">
    <property type="entry name" value="FUNGAL LIPASE-LIKE DOMAIN-CONTAINING PROTEIN"/>
    <property type="match status" value="1"/>
</dbReference>
<organism evidence="1 2">
    <name type="scientific">Heligmosomoides polygyrus</name>
    <name type="common">Parasitic roundworm</name>
    <dbReference type="NCBI Taxonomy" id="6339"/>
    <lineage>
        <taxon>Eukaryota</taxon>
        <taxon>Metazoa</taxon>
        <taxon>Ecdysozoa</taxon>
        <taxon>Nematoda</taxon>
        <taxon>Chromadorea</taxon>
        <taxon>Rhabditida</taxon>
        <taxon>Rhabditina</taxon>
        <taxon>Rhabditomorpha</taxon>
        <taxon>Strongyloidea</taxon>
        <taxon>Heligmosomidae</taxon>
        <taxon>Heligmosomoides</taxon>
    </lineage>
</organism>
<evidence type="ECO:0000313" key="2">
    <source>
        <dbReference type="WBParaSite" id="HPBE_0000172001-mRNA-1"/>
    </source>
</evidence>
<dbReference type="PANTHER" id="PTHR45908">
    <property type="entry name" value="PROTEIN CBG11750-RELATED"/>
    <property type="match status" value="1"/>
</dbReference>
<sequence length="97" mass="10762">LALKDDNATSCMLNVRPDVGYLRTYTVECDNSGNKCSGMVAVSEEAKSIYIVFKDTASREQLMTEVVNGLGAQFGAWERFESEEAGVVSYFHTAFYK</sequence>